<protein>
    <submittedName>
        <fullName evidence="2">Uncharacterized protein</fullName>
    </submittedName>
</protein>
<dbReference type="RefSeq" id="WP_091911576.1">
    <property type="nucleotide sequence ID" value="NZ_FNLO01000012.1"/>
</dbReference>
<dbReference type="STRING" id="1770053.SAMN05216551_11258"/>
<dbReference type="Proteomes" id="UP000243719">
    <property type="component" value="Unassembled WGS sequence"/>
</dbReference>
<gene>
    <name evidence="2" type="ORF">SAMN05216551_11258</name>
</gene>
<feature type="transmembrane region" description="Helical" evidence="1">
    <location>
        <begin position="31"/>
        <end position="55"/>
    </location>
</feature>
<keyword evidence="1" id="KW-0812">Transmembrane</keyword>
<keyword evidence="1" id="KW-1133">Transmembrane helix</keyword>
<keyword evidence="1" id="KW-0472">Membrane</keyword>
<sequence length="61" mass="6539">MKPDSLPTADDPRAANDDAVLDIVERGPKGALWVAGIATAIVFAIWFIFYFAAYVPRGAVS</sequence>
<evidence type="ECO:0000313" key="2">
    <source>
        <dbReference type="EMBL" id="SDV50524.1"/>
    </source>
</evidence>
<dbReference type="EMBL" id="FNLO01000012">
    <property type="protein sequence ID" value="SDV50524.1"/>
    <property type="molecule type" value="Genomic_DNA"/>
</dbReference>
<evidence type="ECO:0000256" key="1">
    <source>
        <dbReference type="SAM" id="Phobius"/>
    </source>
</evidence>
<dbReference type="AlphaFoldDB" id="A0A1H2PTQ9"/>
<accession>A0A1H2PTQ9</accession>
<proteinExistence type="predicted"/>
<name>A0A1H2PTQ9_9BURK</name>
<keyword evidence="3" id="KW-1185">Reference proteome</keyword>
<organism evidence="2 3">
    <name type="scientific">Chitinasiproducens palmae</name>
    <dbReference type="NCBI Taxonomy" id="1770053"/>
    <lineage>
        <taxon>Bacteria</taxon>
        <taxon>Pseudomonadati</taxon>
        <taxon>Pseudomonadota</taxon>
        <taxon>Betaproteobacteria</taxon>
        <taxon>Burkholderiales</taxon>
        <taxon>Burkholderiaceae</taxon>
        <taxon>Chitinasiproducens</taxon>
    </lineage>
</organism>
<evidence type="ECO:0000313" key="3">
    <source>
        <dbReference type="Proteomes" id="UP000243719"/>
    </source>
</evidence>
<reference evidence="3" key="1">
    <citation type="submission" date="2016-09" db="EMBL/GenBank/DDBJ databases">
        <authorList>
            <person name="Varghese N."/>
            <person name="Submissions S."/>
        </authorList>
    </citation>
    <scope>NUCLEOTIDE SEQUENCE [LARGE SCALE GENOMIC DNA]</scope>
    <source>
        <strain evidence="3">JS23</strain>
    </source>
</reference>